<gene>
    <name evidence="7" type="ORF">SAMN05877753_104132</name>
</gene>
<evidence type="ECO:0000256" key="3">
    <source>
        <dbReference type="ARBA" id="ARBA00023125"/>
    </source>
</evidence>
<dbReference type="EMBL" id="OAOP01000004">
    <property type="protein sequence ID" value="SNX70465.1"/>
    <property type="molecule type" value="Genomic_DNA"/>
</dbReference>
<dbReference type="SMART" id="SM00866">
    <property type="entry name" value="UTRA"/>
    <property type="match status" value="1"/>
</dbReference>
<sequence length="239" mass="28105">MKESKYAPIYRQIVQDIQRGFYKTNAILPSENELSQQFGTSRETIRKALNLLAQNGYIQKIKGKGSVVLDVKKMSFPVSGLVSFKELQQSLGRDTKTIVYDFGLIHPDELLQQQLQIKPDAEVWKVIRSREIQGERIILDRDFLLKDYVPLLTKEICEQSIYEYLERELKLQISFAKKEIVVEPCTDEDRSYLDIEGFDHVVVVKNYVYLEDASLFQYTESRHRLDKFRFVDFARRAHR</sequence>
<dbReference type="InterPro" id="IPR011663">
    <property type="entry name" value="UTRA"/>
</dbReference>
<dbReference type="PROSITE" id="PS50949">
    <property type="entry name" value="HTH_GNTR"/>
    <property type="match status" value="1"/>
</dbReference>
<keyword evidence="3" id="KW-0238">DNA-binding</keyword>
<dbReference type="PANTHER" id="PTHR44846">
    <property type="entry name" value="MANNOSYL-D-GLYCERATE TRANSPORT/METABOLISM SYSTEM REPRESSOR MNGR-RELATED"/>
    <property type="match status" value="1"/>
</dbReference>
<dbReference type="Proteomes" id="UP000219546">
    <property type="component" value="Unassembled WGS sequence"/>
</dbReference>
<evidence type="ECO:0000259" key="6">
    <source>
        <dbReference type="PROSITE" id="PS50949"/>
    </source>
</evidence>
<evidence type="ECO:0000256" key="4">
    <source>
        <dbReference type="ARBA" id="ARBA00023163"/>
    </source>
</evidence>
<evidence type="ECO:0000256" key="2">
    <source>
        <dbReference type="ARBA" id="ARBA00023015"/>
    </source>
</evidence>
<dbReference type="GO" id="GO:0045892">
    <property type="term" value="P:negative regulation of DNA-templated transcription"/>
    <property type="evidence" value="ECO:0007669"/>
    <property type="project" value="TreeGrafter"/>
</dbReference>
<keyword evidence="8" id="KW-1185">Reference proteome</keyword>
<keyword evidence="2" id="KW-0805">Transcription regulation</keyword>
<dbReference type="InterPro" id="IPR000524">
    <property type="entry name" value="Tscrpt_reg_HTH_GntR"/>
</dbReference>
<dbReference type="Gene3D" id="3.40.1410.10">
    <property type="entry name" value="Chorismate lyase-like"/>
    <property type="match status" value="1"/>
</dbReference>
<proteinExistence type="predicted"/>
<dbReference type="SUPFAM" id="SSF46785">
    <property type="entry name" value="Winged helix' DNA-binding domain"/>
    <property type="match status" value="1"/>
</dbReference>
<keyword evidence="1" id="KW-0678">Repressor</keyword>
<accession>A0A285CSR8</accession>
<dbReference type="InterPro" id="IPR028978">
    <property type="entry name" value="Chorismate_lyase_/UTRA_dom_sf"/>
</dbReference>
<evidence type="ECO:0000313" key="8">
    <source>
        <dbReference type="Proteomes" id="UP000219546"/>
    </source>
</evidence>
<dbReference type="Pfam" id="PF00392">
    <property type="entry name" value="GntR"/>
    <property type="match status" value="1"/>
</dbReference>
<feature type="domain" description="HTH gntR-type" evidence="6">
    <location>
        <begin position="3"/>
        <end position="71"/>
    </location>
</feature>
<dbReference type="InterPro" id="IPR036388">
    <property type="entry name" value="WH-like_DNA-bd_sf"/>
</dbReference>
<dbReference type="PRINTS" id="PR00035">
    <property type="entry name" value="HTHGNTR"/>
</dbReference>
<name>A0A285CSR8_9BACI</name>
<protein>
    <recommendedName>
        <fullName evidence="5">Trehalose operon repressor</fullName>
    </recommendedName>
</protein>
<dbReference type="CDD" id="cd07377">
    <property type="entry name" value="WHTH_GntR"/>
    <property type="match status" value="1"/>
</dbReference>
<dbReference type="GO" id="GO:0003700">
    <property type="term" value="F:DNA-binding transcription factor activity"/>
    <property type="evidence" value="ECO:0007669"/>
    <property type="project" value="UniProtKB-UniRule"/>
</dbReference>
<dbReference type="Pfam" id="PF07702">
    <property type="entry name" value="UTRA"/>
    <property type="match status" value="1"/>
</dbReference>
<dbReference type="InterPro" id="IPR050679">
    <property type="entry name" value="Bact_HTH_transcr_reg"/>
</dbReference>
<organism evidence="7 8">
    <name type="scientific">Bacillus oleivorans</name>
    <dbReference type="NCBI Taxonomy" id="1448271"/>
    <lineage>
        <taxon>Bacteria</taxon>
        <taxon>Bacillati</taxon>
        <taxon>Bacillota</taxon>
        <taxon>Bacilli</taxon>
        <taxon>Bacillales</taxon>
        <taxon>Bacillaceae</taxon>
        <taxon>Bacillus</taxon>
    </lineage>
</organism>
<dbReference type="SUPFAM" id="SSF64288">
    <property type="entry name" value="Chorismate lyase-like"/>
    <property type="match status" value="1"/>
</dbReference>
<keyword evidence="4" id="KW-0804">Transcription</keyword>
<dbReference type="GO" id="GO:0003677">
    <property type="term" value="F:DNA binding"/>
    <property type="evidence" value="ECO:0007669"/>
    <property type="project" value="UniProtKB-UniRule"/>
</dbReference>
<dbReference type="InterPro" id="IPR012770">
    <property type="entry name" value="TreR"/>
</dbReference>
<reference evidence="7 8" key="1">
    <citation type="submission" date="2017-08" db="EMBL/GenBank/DDBJ databases">
        <authorList>
            <person name="de Groot N.N."/>
        </authorList>
    </citation>
    <scope>NUCLEOTIDE SEQUENCE [LARGE SCALE GENOMIC DNA]</scope>
    <source>
        <strain evidence="7 8">JC228</strain>
    </source>
</reference>
<dbReference type="PANTHER" id="PTHR44846:SF12">
    <property type="entry name" value="HTH-TYPE TRANSCRIPTIONAL REGULATOR TRER"/>
    <property type="match status" value="1"/>
</dbReference>
<dbReference type="Gene3D" id="1.10.10.10">
    <property type="entry name" value="Winged helix-like DNA-binding domain superfamily/Winged helix DNA-binding domain"/>
    <property type="match status" value="1"/>
</dbReference>
<evidence type="ECO:0000256" key="5">
    <source>
        <dbReference type="NCBIfam" id="TIGR02404"/>
    </source>
</evidence>
<dbReference type="RefSeq" id="WP_097158536.1">
    <property type="nucleotide sequence ID" value="NZ_JBEPMQ010000010.1"/>
</dbReference>
<dbReference type="SMART" id="SM00345">
    <property type="entry name" value="HTH_GNTR"/>
    <property type="match status" value="1"/>
</dbReference>
<dbReference type="NCBIfam" id="TIGR02404">
    <property type="entry name" value="trehalos_R_Bsub"/>
    <property type="match status" value="1"/>
</dbReference>
<dbReference type="FunFam" id="3.40.1410.10:FF:000008">
    <property type="entry name" value="Transcriptional regulator, GntR family"/>
    <property type="match status" value="1"/>
</dbReference>
<dbReference type="OrthoDB" id="9816541at2"/>
<evidence type="ECO:0000256" key="1">
    <source>
        <dbReference type="ARBA" id="ARBA00022491"/>
    </source>
</evidence>
<dbReference type="AlphaFoldDB" id="A0A285CSR8"/>
<dbReference type="InterPro" id="IPR036390">
    <property type="entry name" value="WH_DNA-bd_sf"/>
</dbReference>
<evidence type="ECO:0000313" key="7">
    <source>
        <dbReference type="EMBL" id="SNX70465.1"/>
    </source>
</evidence>